<accession>A0A6L2J493</accession>
<protein>
    <submittedName>
        <fullName evidence="1">Uncharacterized protein</fullName>
    </submittedName>
</protein>
<comment type="caution">
    <text evidence="1">The sequence shown here is derived from an EMBL/GenBank/DDBJ whole genome shotgun (WGS) entry which is preliminary data.</text>
</comment>
<sequence length="116" mass="13098">MRTRKSVCTSPLAYDPEVERNARLKRKAVRQFSNNLDFAGLKELFTEMSDNDPTEAESPPQGVDSYYRPGNFKDPLPIVYPDAANGVVSNFKIQPNLIAILPVFRGQEEPYAHLQV</sequence>
<reference evidence="1" key="1">
    <citation type="journal article" date="2019" name="Sci. Rep.">
        <title>Draft genome of Tanacetum cinerariifolium, the natural source of mosquito coil.</title>
        <authorList>
            <person name="Yamashiro T."/>
            <person name="Shiraishi A."/>
            <person name="Satake H."/>
            <person name="Nakayama K."/>
        </authorList>
    </citation>
    <scope>NUCLEOTIDE SEQUENCE</scope>
</reference>
<evidence type="ECO:0000313" key="1">
    <source>
        <dbReference type="EMBL" id="GEU31853.1"/>
    </source>
</evidence>
<proteinExistence type="predicted"/>
<organism evidence="1">
    <name type="scientific">Tanacetum cinerariifolium</name>
    <name type="common">Dalmatian daisy</name>
    <name type="synonym">Chrysanthemum cinerariifolium</name>
    <dbReference type="NCBI Taxonomy" id="118510"/>
    <lineage>
        <taxon>Eukaryota</taxon>
        <taxon>Viridiplantae</taxon>
        <taxon>Streptophyta</taxon>
        <taxon>Embryophyta</taxon>
        <taxon>Tracheophyta</taxon>
        <taxon>Spermatophyta</taxon>
        <taxon>Magnoliopsida</taxon>
        <taxon>eudicotyledons</taxon>
        <taxon>Gunneridae</taxon>
        <taxon>Pentapetalae</taxon>
        <taxon>asterids</taxon>
        <taxon>campanulids</taxon>
        <taxon>Asterales</taxon>
        <taxon>Asteraceae</taxon>
        <taxon>Asteroideae</taxon>
        <taxon>Anthemideae</taxon>
        <taxon>Anthemidinae</taxon>
        <taxon>Tanacetum</taxon>
    </lineage>
</organism>
<dbReference type="EMBL" id="BKCJ010000293">
    <property type="protein sequence ID" value="GEU31853.1"/>
    <property type="molecule type" value="Genomic_DNA"/>
</dbReference>
<name>A0A6L2J493_TANCI</name>
<dbReference type="AlphaFoldDB" id="A0A6L2J493"/>
<gene>
    <name evidence="1" type="ORF">Tci_003831</name>
</gene>